<name>A0A0C3EZN4_PILCF</name>
<proteinExistence type="predicted"/>
<dbReference type="STRING" id="765440.A0A0C3EZN4"/>
<dbReference type="EMBL" id="KN833083">
    <property type="protein sequence ID" value="KIM73394.1"/>
    <property type="molecule type" value="Genomic_DNA"/>
</dbReference>
<evidence type="ECO:0000313" key="2">
    <source>
        <dbReference type="Proteomes" id="UP000054166"/>
    </source>
</evidence>
<keyword evidence="2" id="KW-1185">Reference proteome</keyword>
<accession>A0A0C3EZN4</accession>
<reference evidence="2" key="2">
    <citation type="submission" date="2015-01" db="EMBL/GenBank/DDBJ databases">
        <title>Evolutionary Origins and Diversification of the Mycorrhizal Mutualists.</title>
        <authorList>
            <consortium name="DOE Joint Genome Institute"/>
            <consortium name="Mycorrhizal Genomics Consortium"/>
            <person name="Kohler A."/>
            <person name="Kuo A."/>
            <person name="Nagy L.G."/>
            <person name="Floudas D."/>
            <person name="Copeland A."/>
            <person name="Barry K.W."/>
            <person name="Cichocki N."/>
            <person name="Veneault-Fourrey C."/>
            <person name="LaButti K."/>
            <person name="Lindquist E.A."/>
            <person name="Lipzen A."/>
            <person name="Lundell T."/>
            <person name="Morin E."/>
            <person name="Murat C."/>
            <person name="Riley R."/>
            <person name="Ohm R."/>
            <person name="Sun H."/>
            <person name="Tunlid A."/>
            <person name="Henrissat B."/>
            <person name="Grigoriev I.V."/>
            <person name="Hibbett D.S."/>
            <person name="Martin F."/>
        </authorList>
    </citation>
    <scope>NUCLEOTIDE SEQUENCE [LARGE SCALE GENOMIC DNA]</scope>
    <source>
        <strain evidence="2">F 1598</strain>
    </source>
</reference>
<reference evidence="1 2" key="1">
    <citation type="submission" date="2014-04" db="EMBL/GenBank/DDBJ databases">
        <authorList>
            <consortium name="DOE Joint Genome Institute"/>
            <person name="Kuo A."/>
            <person name="Tarkka M."/>
            <person name="Buscot F."/>
            <person name="Kohler A."/>
            <person name="Nagy L.G."/>
            <person name="Floudas D."/>
            <person name="Copeland A."/>
            <person name="Barry K.W."/>
            <person name="Cichocki N."/>
            <person name="Veneault-Fourrey C."/>
            <person name="LaButti K."/>
            <person name="Lindquist E.A."/>
            <person name="Lipzen A."/>
            <person name="Lundell T."/>
            <person name="Morin E."/>
            <person name="Murat C."/>
            <person name="Sun H."/>
            <person name="Tunlid A."/>
            <person name="Henrissat B."/>
            <person name="Grigoriev I.V."/>
            <person name="Hibbett D.S."/>
            <person name="Martin F."/>
            <person name="Nordberg H.P."/>
            <person name="Cantor M.N."/>
            <person name="Hua S.X."/>
        </authorList>
    </citation>
    <scope>NUCLEOTIDE SEQUENCE [LARGE SCALE GENOMIC DNA]</scope>
    <source>
        <strain evidence="1 2">F 1598</strain>
    </source>
</reference>
<dbReference type="InParanoid" id="A0A0C3EZN4"/>
<sequence length="187" mass="21690">MYKYKNKNIVGQRANTRCQNIINTVRDKANASATKYCTARAALVKLSIHCVDNDGWRDRLLPLNQKGIQPLMEGEEGESEGNRTLSWIWKVVGVGSNSDDLGLQVALRIEWCKSRARAMCWSEQVLILREEMRRVPAFFDWHAKWWDERRYLLIELEGDEKEDVVAYASKQAHIRRSMKTTFEAQLG</sequence>
<evidence type="ECO:0000313" key="1">
    <source>
        <dbReference type="EMBL" id="KIM73394.1"/>
    </source>
</evidence>
<dbReference type="AlphaFoldDB" id="A0A0C3EZN4"/>
<dbReference type="Proteomes" id="UP000054166">
    <property type="component" value="Unassembled WGS sequence"/>
</dbReference>
<dbReference type="HOGENOM" id="CLU_003703_0_1_1"/>
<protein>
    <submittedName>
        <fullName evidence="1">Uncharacterized protein</fullName>
    </submittedName>
</protein>
<gene>
    <name evidence="1" type="ORF">PILCRDRAFT_829199</name>
</gene>
<organism evidence="1 2">
    <name type="scientific">Piloderma croceum (strain F 1598)</name>
    <dbReference type="NCBI Taxonomy" id="765440"/>
    <lineage>
        <taxon>Eukaryota</taxon>
        <taxon>Fungi</taxon>
        <taxon>Dikarya</taxon>
        <taxon>Basidiomycota</taxon>
        <taxon>Agaricomycotina</taxon>
        <taxon>Agaricomycetes</taxon>
        <taxon>Agaricomycetidae</taxon>
        <taxon>Atheliales</taxon>
        <taxon>Atheliaceae</taxon>
        <taxon>Piloderma</taxon>
    </lineage>
</organism>
<dbReference type="OrthoDB" id="2618192at2759"/>